<evidence type="ECO:0000256" key="1">
    <source>
        <dbReference type="SAM" id="MobiDB-lite"/>
    </source>
</evidence>
<accession>M3BSB9</accession>
<dbReference type="Gene3D" id="1.10.8.100">
    <property type="entry name" value="Ribosomal RNA adenine dimethylase-like, domain 2"/>
    <property type="match status" value="1"/>
</dbReference>
<gene>
    <name evidence="2" type="ORF">SEPMUDRAFT_120879</name>
</gene>
<dbReference type="HOGENOM" id="CLU_014537_1_0_1"/>
<sequence length="626" mass="70561">MKDGSVRPPEVVGERLMDDILEYLAPTLERYKGCAIFDLCPGTCLWSRKVHDFLKPTTHLLVEPDAQFHEHVHELVSQPGSSYKHIAPPRGVLPYCFDQFHHVFDEGGPIPRPRLASNDPGLLETDYSLLVIGSLNRRDTFHMNGGKTRSGSLWATDMMCWSALENKHMHRRGPVRMLLWAPEQDRLVYLPEWIIKRTEKEATISLAMNVQAVAEVGSVKKKRANSYEWNSPARWSGFDLASEERVSRRMSQINMRVPEGRSIRHMSRTDVDRQMPKGKSPYEVCYESVEEVESALADLVQHWNEHKSRYTGVGASGLAKGVSRRDATLEELYSLVTFSDLVDAMHENPCKLSRSAIRKEEALKEEMDDEAEAPKGAVPVKSAQKTHMRGIDARITLRADAALRAFNLEVHCKILEEQGHDISSLTQRITQFHDELIETTSYGLEDWERLVEDWMSFYAPTPLLAIDKRQYEPLKANPEDFWPAQNLDLLDFTPTNCDLTVPGLANQIKAAGACRDLLNYLFLFRKQSITLALEKLAPNAASDLICQVPAMTDPRRGGRLDPKFLKVRQLTSEMLQGLTKAWFEWPFKPEGWEFLGIARGGDYSGGGGSDDDNAAAAVPGVVDDSG</sequence>
<proteinExistence type="predicted"/>
<keyword evidence="3" id="KW-1185">Reference proteome</keyword>
<reference evidence="2 3" key="1">
    <citation type="journal article" date="2012" name="PLoS Pathog.">
        <title>Diverse lifestyles and strategies of plant pathogenesis encoded in the genomes of eighteen Dothideomycetes fungi.</title>
        <authorList>
            <person name="Ohm R.A."/>
            <person name="Feau N."/>
            <person name="Henrissat B."/>
            <person name="Schoch C.L."/>
            <person name="Horwitz B.A."/>
            <person name="Barry K.W."/>
            <person name="Condon B.J."/>
            <person name="Copeland A.C."/>
            <person name="Dhillon B."/>
            <person name="Glaser F."/>
            <person name="Hesse C.N."/>
            <person name="Kosti I."/>
            <person name="LaButti K."/>
            <person name="Lindquist E.A."/>
            <person name="Lucas S."/>
            <person name="Salamov A.A."/>
            <person name="Bradshaw R.E."/>
            <person name="Ciuffetti L."/>
            <person name="Hamelin R.C."/>
            <person name="Kema G.H.J."/>
            <person name="Lawrence C."/>
            <person name="Scott J.A."/>
            <person name="Spatafora J.W."/>
            <person name="Turgeon B.G."/>
            <person name="de Wit P.J.G.M."/>
            <person name="Zhong S."/>
            <person name="Goodwin S.B."/>
            <person name="Grigoriev I.V."/>
        </authorList>
    </citation>
    <scope>NUCLEOTIDE SEQUENCE [LARGE SCALE GENOMIC DNA]</scope>
    <source>
        <strain evidence="2 3">SO2202</strain>
    </source>
</reference>
<dbReference type="EMBL" id="KB456270">
    <property type="protein sequence ID" value="EMF08988.1"/>
    <property type="molecule type" value="Genomic_DNA"/>
</dbReference>
<dbReference type="RefSeq" id="XP_016757109.1">
    <property type="nucleotide sequence ID" value="XM_016901644.1"/>
</dbReference>
<dbReference type="InterPro" id="IPR023165">
    <property type="entry name" value="rRNA_Ade_diMease-like_C"/>
</dbReference>
<dbReference type="Gene3D" id="3.40.50.150">
    <property type="entry name" value="Vaccinia Virus protein VP39"/>
    <property type="match status" value="1"/>
</dbReference>
<dbReference type="eggNOG" id="ENOG502QY7G">
    <property type="taxonomic scope" value="Eukaryota"/>
</dbReference>
<dbReference type="OMA" id="VDILDLW"/>
<dbReference type="InterPro" id="IPR029063">
    <property type="entry name" value="SAM-dependent_MTases_sf"/>
</dbReference>
<organism evidence="2 3">
    <name type="scientific">Sphaerulina musiva (strain SO2202)</name>
    <name type="common">Poplar stem canker fungus</name>
    <name type="synonym">Septoria musiva</name>
    <dbReference type="NCBI Taxonomy" id="692275"/>
    <lineage>
        <taxon>Eukaryota</taxon>
        <taxon>Fungi</taxon>
        <taxon>Dikarya</taxon>
        <taxon>Ascomycota</taxon>
        <taxon>Pezizomycotina</taxon>
        <taxon>Dothideomycetes</taxon>
        <taxon>Dothideomycetidae</taxon>
        <taxon>Mycosphaerellales</taxon>
        <taxon>Mycosphaerellaceae</taxon>
        <taxon>Sphaerulina</taxon>
    </lineage>
</organism>
<dbReference type="GeneID" id="27898781"/>
<feature type="region of interest" description="Disordered" evidence="1">
    <location>
        <begin position="606"/>
        <end position="626"/>
    </location>
</feature>
<protein>
    <recommendedName>
        <fullName evidence="4">rRNA adenine N(6)-methyltransferase</fullName>
    </recommendedName>
</protein>
<name>M3BSB9_SPHMS</name>
<evidence type="ECO:0008006" key="4">
    <source>
        <dbReference type="Google" id="ProtNLM"/>
    </source>
</evidence>
<evidence type="ECO:0000313" key="2">
    <source>
        <dbReference type="EMBL" id="EMF08988.1"/>
    </source>
</evidence>
<evidence type="ECO:0000313" key="3">
    <source>
        <dbReference type="Proteomes" id="UP000016931"/>
    </source>
</evidence>
<dbReference type="OrthoDB" id="16079at2759"/>
<dbReference type="Proteomes" id="UP000016931">
    <property type="component" value="Unassembled WGS sequence"/>
</dbReference>
<dbReference type="AlphaFoldDB" id="M3BSB9"/>